<sequence length="279" mass="30954">MHTIYSLLAACVVLSSCQNIGSKPRQQLVTVAEDSLENRDDTDSTLVAAPPAEEQANAVTAMDFIEGKSYLTGTYRLWEPRDDPDSLLLGDWLDVYQQGNNLHLAPLQYTTSTGFDECAGIKTKAVETKNKSLLLLRHADLKSGSYPAIALANDKIWPNEKQDFTCGGSRYSLVGKGDIQESFTVSEDNGKESIFHVVANYSLTLTDAAGRAFTLVAEESFQDTFIKVLFVGDLDGDNRPDFIISVPRGYEEERVLWIPSREMTEQGIKVYEASRQFDC</sequence>
<proteinExistence type="predicted"/>
<dbReference type="Proteomes" id="UP001597525">
    <property type="component" value="Unassembled WGS sequence"/>
</dbReference>
<evidence type="ECO:0008006" key="3">
    <source>
        <dbReference type="Google" id="ProtNLM"/>
    </source>
</evidence>
<gene>
    <name evidence="1" type="ORF">ACFS7Y_01950</name>
</gene>
<organism evidence="1 2">
    <name type="scientific">Sphingobacterium bambusae</name>
    <dbReference type="NCBI Taxonomy" id="662858"/>
    <lineage>
        <taxon>Bacteria</taxon>
        <taxon>Pseudomonadati</taxon>
        <taxon>Bacteroidota</taxon>
        <taxon>Sphingobacteriia</taxon>
        <taxon>Sphingobacteriales</taxon>
        <taxon>Sphingobacteriaceae</taxon>
        <taxon>Sphingobacterium</taxon>
    </lineage>
</organism>
<keyword evidence="2" id="KW-1185">Reference proteome</keyword>
<reference evidence="2" key="1">
    <citation type="journal article" date="2019" name="Int. J. Syst. Evol. Microbiol.">
        <title>The Global Catalogue of Microorganisms (GCM) 10K type strain sequencing project: providing services to taxonomists for standard genome sequencing and annotation.</title>
        <authorList>
            <consortium name="The Broad Institute Genomics Platform"/>
            <consortium name="The Broad Institute Genome Sequencing Center for Infectious Disease"/>
            <person name="Wu L."/>
            <person name="Ma J."/>
        </authorList>
    </citation>
    <scope>NUCLEOTIDE SEQUENCE [LARGE SCALE GENOMIC DNA]</scope>
    <source>
        <strain evidence="2">KCTC 22814</strain>
    </source>
</reference>
<protein>
    <recommendedName>
        <fullName evidence="3">VCBS repeat-containing protein</fullName>
    </recommendedName>
</protein>
<accession>A0ABW6B9Q2</accession>
<evidence type="ECO:0000313" key="2">
    <source>
        <dbReference type="Proteomes" id="UP001597525"/>
    </source>
</evidence>
<comment type="caution">
    <text evidence="1">The sequence shown here is derived from an EMBL/GenBank/DDBJ whole genome shotgun (WGS) entry which is preliminary data.</text>
</comment>
<evidence type="ECO:0000313" key="1">
    <source>
        <dbReference type="EMBL" id="MFD2966127.1"/>
    </source>
</evidence>
<dbReference type="RefSeq" id="WP_320183919.1">
    <property type="nucleotide sequence ID" value="NZ_CP138332.1"/>
</dbReference>
<dbReference type="EMBL" id="JBHUPB010000003">
    <property type="protein sequence ID" value="MFD2966127.1"/>
    <property type="molecule type" value="Genomic_DNA"/>
</dbReference>
<name>A0ABW6B9Q2_9SPHI</name>